<dbReference type="SUPFAM" id="SSF81383">
    <property type="entry name" value="F-box domain"/>
    <property type="match status" value="1"/>
</dbReference>
<dbReference type="InterPro" id="IPR032675">
    <property type="entry name" value="LRR_dom_sf"/>
</dbReference>
<dbReference type="PROSITE" id="PS50181">
    <property type="entry name" value="FBOX"/>
    <property type="match status" value="1"/>
</dbReference>
<feature type="non-terminal residue" evidence="2">
    <location>
        <position position="355"/>
    </location>
</feature>
<dbReference type="Gene3D" id="3.80.10.10">
    <property type="entry name" value="Ribonuclease Inhibitor"/>
    <property type="match status" value="1"/>
</dbReference>
<dbReference type="Pfam" id="PF00646">
    <property type="entry name" value="F-box"/>
    <property type="match status" value="1"/>
</dbReference>
<dbReference type="SMART" id="SM00256">
    <property type="entry name" value="FBOX"/>
    <property type="match status" value="1"/>
</dbReference>
<dbReference type="Pfam" id="PF24758">
    <property type="entry name" value="LRR_At5g56370"/>
    <property type="match status" value="1"/>
</dbReference>
<dbReference type="InterPro" id="IPR053772">
    <property type="entry name" value="At1g61320/At1g61330-like"/>
</dbReference>
<evidence type="ECO:0000313" key="2">
    <source>
        <dbReference type="EMBL" id="GMN19770.1"/>
    </source>
</evidence>
<accession>A0AA87YX69</accession>
<dbReference type="SUPFAM" id="SSF52047">
    <property type="entry name" value="RNI-like"/>
    <property type="match status" value="1"/>
</dbReference>
<evidence type="ECO:0000313" key="4">
    <source>
        <dbReference type="Proteomes" id="UP001187192"/>
    </source>
</evidence>
<keyword evidence="4" id="KW-1185">Reference proteome</keyword>
<dbReference type="PANTHER" id="PTHR34145">
    <property type="entry name" value="OS02G0105600 PROTEIN"/>
    <property type="match status" value="1"/>
</dbReference>
<dbReference type="InterPro" id="IPR053781">
    <property type="entry name" value="F-box_AtFBL13-like"/>
</dbReference>
<comment type="caution">
    <text evidence="2">The sequence shown here is derived from an EMBL/GenBank/DDBJ whole genome shotgun (WGS) entry which is preliminary data.</text>
</comment>
<gene>
    <name evidence="2" type="ORF">TIFTF001_048661</name>
    <name evidence="3" type="ORF">TIFTF001_048664</name>
</gene>
<dbReference type="CDD" id="cd22160">
    <property type="entry name" value="F-box_AtFBL13-like"/>
    <property type="match status" value="1"/>
</dbReference>
<evidence type="ECO:0000259" key="1">
    <source>
        <dbReference type="PROSITE" id="PS50181"/>
    </source>
</evidence>
<dbReference type="PANTHER" id="PTHR34145:SF28">
    <property type="entry name" value="F-BOX DOMAIN-CONTAINING PROTEIN"/>
    <property type="match status" value="1"/>
</dbReference>
<name>A0AA87YX69_FICCA</name>
<dbReference type="Gene3D" id="1.20.1280.50">
    <property type="match status" value="1"/>
</dbReference>
<reference evidence="2" key="1">
    <citation type="submission" date="2023-07" db="EMBL/GenBank/DDBJ databases">
        <title>draft genome sequence of fig (Ficus carica).</title>
        <authorList>
            <person name="Takahashi T."/>
            <person name="Nishimura K."/>
        </authorList>
    </citation>
    <scope>NUCLEOTIDE SEQUENCE</scope>
</reference>
<dbReference type="EMBL" id="BTGU01006371">
    <property type="protein sequence ID" value="GMN19770.1"/>
    <property type="molecule type" value="Genomic_DNA"/>
</dbReference>
<protein>
    <recommendedName>
        <fullName evidence="1">F-box domain-containing protein</fullName>
    </recommendedName>
</protein>
<dbReference type="InterPro" id="IPR055411">
    <property type="entry name" value="LRR_FXL15/At3g58940/PEG3-like"/>
</dbReference>
<feature type="domain" description="F-box" evidence="1">
    <location>
        <begin position="3"/>
        <end position="51"/>
    </location>
</feature>
<organism evidence="2 4">
    <name type="scientific">Ficus carica</name>
    <name type="common">Common fig</name>
    <dbReference type="NCBI Taxonomy" id="3494"/>
    <lineage>
        <taxon>Eukaryota</taxon>
        <taxon>Viridiplantae</taxon>
        <taxon>Streptophyta</taxon>
        <taxon>Embryophyta</taxon>
        <taxon>Tracheophyta</taxon>
        <taxon>Spermatophyta</taxon>
        <taxon>Magnoliopsida</taxon>
        <taxon>eudicotyledons</taxon>
        <taxon>Gunneridae</taxon>
        <taxon>Pentapetalae</taxon>
        <taxon>rosids</taxon>
        <taxon>fabids</taxon>
        <taxon>Rosales</taxon>
        <taxon>Moraceae</taxon>
        <taxon>Ficeae</taxon>
        <taxon>Ficus</taxon>
    </lineage>
</organism>
<proteinExistence type="predicted"/>
<sequence>MAADLISQLPDHVIHHILSFLPTTYAVRMSLLSRHWRRMWYSIPALKFDDYQIKEELFCNFVEQCLKHHPMGMQGDTTSVITRFELRISRCHVDSSQVDRWLSFVAQPHLKELDVNTYVFCSRSGPRYCLPRVALNLTSLTNLNLAYMKLEDCSHINLPCLKSMSLTYVDVKVEVLHNLILGCPSLEKLLIVDEQFFSSNLQISSSNLKFLHIEGDWERIQVDAINLESLVYIGDPSCDLNFASCKQLTHLSVEGGYLDCDEKFENFISGFPLLESLTLKGYDLVDIRHQYLKVLVLEKLQDLLEVKSEISIDAPSLVSFGYIGNDALLQIVMNSPNLLEANITLDSYENGHSME</sequence>
<dbReference type="InterPro" id="IPR001810">
    <property type="entry name" value="F-box_dom"/>
</dbReference>
<dbReference type="InterPro" id="IPR036047">
    <property type="entry name" value="F-box-like_dom_sf"/>
</dbReference>
<dbReference type="AlphaFoldDB" id="A0AA87YX69"/>
<dbReference type="EMBL" id="BTGU01006376">
    <property type="protein sequence ID" value="GMN19815.1"/>
    <property type="molecule type" value="Genomic_DNA"/>
</dbReference>
<dbReference type="Proteomes" id="UP001187192">
    <property type="component" value="Unassembled WGS sequence"/>
</dbReference>
<evidence type="ECO:0000313" key="3">
    <source>
        <dbReference type="EMBL" id="GMN19815.1"/>
    </source>
</evidence>